<keyword evidence="7" id="KW-0675">Receptor</keyword>
<comment type="caution">
    <text evidence="7">The sequence shown here is derived from an EMBL/GenBank/DDBJ whole genome shotgun (WGS) entry which is preliminary data.</text>
</comment>
<dbReference type="PROSITE" id="PS50297">
    <property type="entry name" value="ANK_REP_REGION"/>
    <property type="match status" value="1"/>
</dbReference>
<keyword evidence="8" id="KW-1185">Reference proteome</keyword>
<dbReference type="GO" id="GO:0015279">
    <property type="term" value="F:store-operated calcium channel activity"/>
    <property type="evidence" value="ECO:0007669"/>
    <property type="project" value="TreeGrafter"/>
</dbReference>
<dbReference type="GO" id="GO:0005886">
    <property type="term" value="C:plasma membrane"/>
    <property type="evidence" value="ECO:0007669"/>
    <property type="project" value="TreeGrafter"/>
</dbReference>
<reference evidence="7 8" key="1">
    <citation type="submission" date="2019-07" db="EMBL/GenBank/DDBJ databases">
        <title>Draft genome assembly of a fouling barnacle, Amphibalanus amphitrite (Darwin, 1854): The first reference genome for Thecostraca.</title>
        <authorList>
            <person name="Kim W."/>
        </authorList>
    </citation>
    <scope>NUCLEOTIDE SEQUENCE [LARGE SCALE GENOMIC DNA]</scope>
    <source>
        <strain evidence="7">SNU_AA5</strain>
        <tissue evidence="7">Soma without cirri and trophi</tissue>
    </source>
</reference>
<dbReference type="GO" id="GO:0070679">
    <property type="term" value="F:inositol 1,4,5 trisphosphate binding"/>
    <property type="evidence" value="ECO:0007669"/>
    <property type="project" value="TreeGrafter"/>
</dbReference>
<protein>
    <submittedName>
        <fullName evidence="7">Transient receptor potential-gamma protein</fullName>
    </submittedName>
</protein>
<dbReference type="AlphaFoldDB" id="A0A6A4WBC8"/>
<evidence type="ECO:0000256" key="2">
    <source>
        <dbReference type="ARBA" id="ARBA00022737"/>
    </source>
</evidence>
<evidence type="ECO:0000313" key="7">
    <source>
        <dbReference type="EMBL" id="KAF0299358.1"/>
    </source>
</evidence>
<dbReference type="OrthoDB" id="2373987at2759"/>
<evidence type="ECO:0000256" key="1">
    <source>
        <dbReference type="ARBA" id="ARBA00022448"/>
    </source>
</evidence>
<dbReference type="GO" id="GO:0034703">
    <property type="term" value="C:cation channel complex"/>
    <property type="evidence" value="ECO:0007669"/>
    <property type="project" value="TreeGrafter"/>
</dbReference>
<dbReference type="PANTHER" id="PTHR10117">
    <property type="entry name" value="TRANSIENT RECEPTOR POTENTIAL CHANNEL"/>
    <property type="match status" value="1"/>
</dbReference>
<evidence type="ECO:0000256" key="4">
    <source>
        <dbReference type="ARBA" id="ARBA00023303"/>
    </source>
</evidence>
<dbReference type="InterPro" id="IPR002110">
    <property type="entry name" value="Ankyrin_rpt"/>
</dbReference>
<organism evidence="7 8">
    <name type="scientific">Amphibalanus amphitrite</name>
    <name type="common">Striped barnacle</name>
    <name type="synonym">Balanus amphitrite</name>
    <dbReference type="NCBI Taxonomy" id="1232801"/>
    <lineage>
        <taxon>Eukaryota</taxon>
        <taxon>Metazoa</taxon>
        <taxon>Ecdysozoa</taxon>
        <taxon>Arthropoda</taxon>
        <taxon>Crustacea</taxon>
        <taxon>Multicrustacea</taxon>
        <taxon>Cirripedia</taxon>
        <taxon>Thoracica</taxon>
        <taxon>Thoracicalcarea</taxon>
        <taxon>Balanomorpha</taxon>
        <taxon>Balanoidea</taxon>
        <taxon>Balanidae</taxon>
        <taxon>Amphibalaninae</taxon>
        <taxon>Amphibalanus</taxon>
    </lineage>
</organism>
<evidence type="ECO:0000259" key="6">
    <source>
        <dbReference type="SMART" id="SM01420"/>
    </source>
</evidence>
<dbReference type="PROSITE" id="PS50088">
    <property type="entry name" value="ANK_REPEAT"/>
    <property type="match status" value="1"/>
</dbReference>
<keyword evidence="5" id="KW-0040">ANK repeat</keyword>
<dbReference type="SUPFAM" id="SSF48403">
    <property type="entry name" value="Ankyrin repeat"/>
    <property type="match status" value="1"/>
</dbReference>
<keyword evidence="4" id="KW-0407">Ion channel</keyword>
<keyword evidence="1" id="KW-0813">Transport</keyword>
<dbReference type="Pfam" id="PF08344">
    <property type="entry name" value="TRP_2"/>
    <property type="match status" value="1"/>
</dbReference>
<dbReference type="Proteomes" id="UP000440578">
    <property type="component" value="Unassembled WGS sequence"/>
</dbReference>
<dbReference type="PANTHER" id="PTHR10117:SF54">
    <property type="entry name" value="TRANSIENT RECEPTOR POTENTIAL-GAMMA PROTEIN"/>
    <property type="match status" value="1"/>
</dbReference>
<dbReference type="Pfam" id="PF00023">
    <property type="entry name" value="Ank"/>
    <property type="match status" value="1"/>
</dbReference>
<evidence type="ECO:0000256" key="5">
    <source>
        <dbReference type="PROSITE-ProRule" id="PRU00023"/>
    </source>
</evidence>
<feature type="domain" description="Transient receptor ion channel" evidence="6">
    <location>
        <begin position="72"/>
        <end position="134"/>
    </location>
</feature>
<sequence>MLPPPVHRAGRRCRPNVTAPCPQSWEALPADTATFTPDITPLILAAHRDNYEIIKILMDRGASLPTPHSCRCGCEECMTSHQEDSLRHSRSRINSYRALASPSLIALSSKDPILQAFELSWELRRLSVLEHEFKTDYQELRKRCQDFATALLDHTRSSYELEVLLNHDPTGPAFEHGERMHLSRLKLAIKYKQKKVRTSFCSSRHPIIVDYM</sequence>
<gene>
    <name evidence="7" type="primary">Trpgamma_2</name>
    <name evidence="7" type="ORF">FJT64_027860</name>
</gene>
<dbReference type="InterPro" id="IPR013555">
    <property type="entry name" value="TRP_dom"/>
</dbReference>
<proteinExistence type="predicted"/>
<evidence type="ECO:0000313" key="8">
    <source>
        <dbReference type="Proteomes" id="UP000440578"/>
    </source>
</evidence>
<dbReference type="SMART" id="SM01420">
    <property type="entry name" value="TRP_2"/>
    <property type="match status" value="1"/>
</dbReference>
<dbReference type="GO" id="GO:0051480">
    <property type="term" value="P:regulation of cytosolic calcium ion concentration"/>
    <property type="evidence" value="ECO:0007669"/>
    <property type="project" value="TreeGrafter"/>
</dbReference>
<accession>A0A6A4WBC8</accession>
<keyword evidence="2" id="KW-0677">Repeat</keyword>
<dbReference type="InterPro" id="IPR036770">
    <property type="entry name" value="Ankyrin_rpt-contain_sf"/>
</dbReference>
<dbReference type="EMBL" id="VIIS01001369">
    <property type="protein sequence ID" value="KAF0299358.1"/>
    <property type="molecule type" value="Genomic_DNA"/>
</dbReference>
<name>A0A6A4WBC8_AMPAM</name>
<keyword evidence="3" id="KW-0406">Ion transport</keyword>
<evidence type="ECO:0000256" key="3">
    <source>
        <dbReference type="ARBA" id="ARBA00023065"/>
    </source>
</evidence>
<dbReference type="InterPro" id="IPR002153">
    <property type="entry name" value="TRPC_channel"/>
</dbReference>
<feature type="repeat" description="ANK" evidence="5">
    <location>
        <begin position="37"/>
        <end position="69"/>
    </location>
</feature>